<keyword evidence="2" id="KW-1185">Reference proteome</keyword>
<reference evidence="1 2" key="1">
    <citation type="submission" date="2019-02" db="EMBL/GenBank/DDBJ databases">
        <title>Deep-cultivation of Planctomycetes and their phenomic and genomic characterization uncovers novel biology.</title>
        <authorList>
            <person name="Wiegand S."/>
            <person name="Jogler M."/>
            <person name="Boedeker C."/>
            <person name="Pinto D."/>
            <person name="Vollmers J."/>
            <person name="Rivas-Marin E."/>
            <person name="Kohn T."/>
            <person name="Peeters S.H."/>
            <person name="Heuer A."/>
            <person name="Rast P."/>
            <person name="Oberbeckmann S."/>
            <person name="Bunk B."/>
            <person name="Jeske O."/>
            <person name="Meyerdierks A."/>
            <person name="Storesund J.E."/>
            <person name="Kallscheuer N."/>
            <person name="Luecker S."/>
            <person name="Lage O.M."/>
            <person name="Pohl T."/>
            <person name="Merkel B.J."/>
            <person name="Hornburger P."/>
            <person name="Mueller R.-W."/>
            <person name="Bruemmer F."/>
            <person name="Labrenz M."/>
            <person name="Spormann A.M."/>
            <person name="Op den Camp H."/>
            <person name="Overmann J."/>
            <person name="Amann R."/>
            <person name="Jetten M.S.M."/>
            <person name="Mascher T."/>
            <person name="Medema M.H."/>
            <person name="Devos D.P."/>
            <person name="Kaster A.-K."/>
            <person name="Ovreas L."/>
            <person name="Rohde M."/>
            <person name="Galperin M.Y."/>
            <person name="Jogler C."/>
        </authorList>
    </citation>
    <scope>NUCLEOTIDE SEQUENCE [LARGE SCALE GENOMIC DNA]</scope>
    <source>
        <strain evidence="1 2">ETA_A8</strain>
    </source>
</reference>
<protein>
    <submittedName>
        <fullName evidence="1">Ribosome-binding factor A</fullName>
    </submittedName>
</protein>
<gene>
    <name evidence="1" type="ORF">ETAA8_68830</name>
</gene>
<dbReference type="AlphaFoldDB" id="A0A517YNC9"/>
<accession>A0A517YNC9</accession>
<dbReference type="SUPFAM" id="SSF89919">
    <property type="entry name" value="Ribosome-binding factor A, RbfA"/>
    <property type="match status" value="1"/>
</dbReference>
<evidence type="ECO:0000313" key="2">
    <source>
        <dbReference type="Proteomes" id="UP000315017"/>
    </source>
</evidence>
<dbReference type="Proteomes" id="UP000315017">
    <property type="component" value="Chromosome"/>
</dbReference>
<dbReference type="InterPro" id="IPR015946">
    <property type="entry name" value="KH_dom-like_a/b"/>
</dbReference>
<name>A0A517YNC9_9BACT</name>
<dbReference type="Gene3D" id="3.30.300.20">
    <property type="match status" value="1"/>
</dbReference>
<organism evidence="1 2">
    <name type="scientific">Anatilimnocola aggregata</name>
    <dbReference type="NCBI Taxonomy" id="2528021"/>
    <lineage>
        <taxon>Bacteria</taxon>
        <taxon>Pseudomonadati</taxon>
        <taxon>Planctomycetota</taxon>
        <taxon>Planctomycetia</taxon>
        <taxon>Pirellulales</taxon>
        <taxon>Pirellulaceae</taxon>
        <taxon>Anatilimnocola</taxon>
    </lineage>
</organism>
<dbReference type="RefSeq" id="WP_145099313.1">
    <property type="nucleotide sequence ID" value="NZ_CP036274.1"/>
</dbReference>
<proteinExistence type="predicted"/>
<evidence type="ECO:0000313" key="1">
    <source>
        <dbReference type="EMBL" id="QDU31723.1"/>
    </source>
</evidence>
<dbReference type="OrthoDB" id="5570333at2"/>
<dbReference type="KEGG" id="aagg:ETAA8_68830"/>
<dbReference type="InterPro" id="IPR023799">
    <property type="entry name" value="RbfA_dom_sf"/>
</dbReference>
<sequence>MRSLCADLSAEDGVDPRLLARGGNTDDRRKTWQLCSQVHDSLRLILAEAADERLQALEVREVLPVPNAAQLLVLLVPLDPLGDEERQATEAALNSAAGWIRSEVTRDITRKRAPRLLLQLLPGVPKTVS</sequence>
<dbReference type="EMBL" id="CP036274">
    <property type="protein sequence ID" value="QDU31723.1"/>
    <property type="molecule type" value="Genomic_DNA"/>
</dbReference>